<organism evidence="1 2">
    <name type="scientific">Sphagnum jensenii</name>
    <dbReference type="NCBI Taxonomy" id="128206"/>
    <lineage>
        <taxon>Eukaryota</taxon>
        <taxon>Viridiplantae</taxon>
        <taxon>Streptophyta</taxon>
        <taxon>Embryophyta</taxon>
        <taxon>Bryophyta</taxon>
        <taxon>Sphagnophytina</taxon>
        <taxon>Sphagnopsida</taxon>
        <taxon>Sphagnales</taxon>
        <taxon>Sphagnaceae</taxon>
        <taxon>Sphagnum</taxon>
    </lineage>
</organism>
<keyword evidence="2" id="KW-1185">Reference proteome</keyword>
<gene>
    <name evidence="1" type="ORF">CSSPJE1EN2_LOCUS8318</name>
</gene>
<protein>
    <submittedName>
        <fullName evidence="1">Uncharacterized protein</fullName>
    </submittedName>
</protein>
<proteinExistence type="predicted"/>
<dbReference type="Proteomes" id="UP001497522">
    <property type="component" value="Chromosome 15"/>
</dbReference>
<evidence type="ECO:0000313" key="2">
    <source>
        <dbReference type="Proteomes" id="UP001497522"/>
    </source>
</evidence>
<sequence length="116" mass="12146">MRHSRSRAIRPSLLSSSVVGDRTIANCALGSGCCGGGRSTAVDDDDVGMQHGVIGEWRADVVRTTITTGASSLSPFKLEIRLLQFVVVTGFDLQSLARATGVAKERGSGTLNALAR</sequence>
<accession>A0ABP1ARW2</accession>
<evidence type="ECO:0000313" key="1">
    <source>
        <dbReference type="EMBL" id="CAK9865323.1"/>
    </source>
</evidence>
<reference evidence="1" key="1">
    <citation type="submission" date="2024-03" db="EMBL/GenBank/DDBJ databases">
        <authorList>
            <consortium name="ELIXIR-Norway"/>
            <consortium name="Elixir Norway"/>
        </authorList>
    </citation>
    <scope>NUCLEOTIDE SEQUENCE</scope>
</reference>
<name>A0ABP1ARW2_9BRYO</name>
<dbReference type="PROSITE" id="PS51257">
    <property type="entry name" value="PROKAR_LIPOPROTEIN"/>
    <property type="match status" value="1"/>
</dbReference>
<dbReference type="EMBL" id="OZ023716">
    <property type="protein sequence ID" value="CAK9865323.1"/>
    <property type="molecule type" value="Genomic_DNA"/>
</dbReference>